<name>A0AAD2D292_EUPCR</name>
<evidence type="ECO:0000313" key="1">
    <source>
        <dbReference type="EMBL" id="CAI2378244.1"/>
    </source>
</evidence>
<evidence type="ECO:0000313" key="2">
    <source>
        <dbReference type="Proteomes" id="UP001295684"/>
    </source>
</evidence>
<sequence>MHYAAVDGYILTQLIDTLKELLEENGKDISEFSQELTEIVKIRSPFSQKGTQRTPQKKKAEKDIKILSGSRIFLSDPLSELKEKKVLKFYNDPMMKNLHRILLHLGLDSIVCPHKII</sequence>
<accession>A0AAD2D292</accession>
<reference evidence="1" key="1">
    <citation type="submission" date="2023-07" db="EMBL/GenBank/DDBJ databases">
        <authorList>
            <consortium name="AG Swart"/>
            <person name="Singh M."/>
            <person name="Singh A."/>
            <person name="Seah K."/>
            <person name="Emmerich C."/>
        </authorList>
    </citation>
    <scope>NUCLEOTIDE SEQUENCE</scope>
    <source>
        <strain evidence="1">DP1</strain>
    </source>
</reference>
<protein>
    <submittedName>
        <fullName evidence="1">Uncharacterized protein</fullName>
    </submittedName>
</protein>
<gene>
    <name evidence="1" type="ORF">ECRASSUSDP1_LOCUS19639</name>
</gene>
<keyword evidence="2" id="KW-1185">Reference proteome</keyword>
<organism evidence="1 2">
    <name type="scientific">Euplotes crassus</name>
    <dbReference type="NCBI Taxonomy" id="5936"/>
    <lineage>
        <taxon>Eukaryota</taxon>
        <taxon>Sar</taxon>
        <taxon>Alveolata</taxon>
        <taxon>Ciliophora</taxon>
        <taxon>Intramacronucleata</taxon>
        <taxon>Spirotrichea</taxon>
        <taxon>Hypotrichia</taxon>
        <taxon>Euplotida</taxon>
        <taxon>Euplotidae</taxon>
        <taxon>Moneuplotes</taxon>
    </lineage>
</organism>
<dbReference type="EMBL" id="CAMPGE010019950">
    <property type="protein sequence ID" value="CAI2378244.1"/>
    <property type="molecule type" value="Genomic_DNA"/>
</dbReference>
<dbReference type="Proteomes" id="UP001295684">
    <property type="component" value="Unassembled WGS sequence"/>
</dbReference>
<proteinExistence type="predicted"/>
<dbReference type="AlphaFoldDB" id="A0AAD2D292"/>
<comment type="caution">
    <text evidence="1">The sequence shown here is derived from an EMBL/GenBank/DDBJ whole genome shotgun (WGS) entry which is preliminary data.</text>
</comment>